<evidence type="ECO:0000256" key="3">
    <source>
        <dbReference type="PIRNR" id="PIRNR000185"/>
    </source>
</evidence>
<keyword evidence="5" id="KW-0547">Nucleotide-binding</keyword>
<dbReference type="Pfam" id="PF02812">
    <property type="entry name" value="ELFV_dehydrog_N"/>
    <property type="match status" value="1"/>
</dbReference>
<dbReference type="GO" id="GO:0004352">
    <property type="term" value="F:glutamate dehydrogenase (NAD+) activity"/>
    <property type="evidence" value="ECO:0007669"/>
    <property type="project" value="TreeGrafter"/>
</dbReference>
<reference evidence="9 10" key="1">
    <citation type="journal article" date="2016" name="Nat. Commun.">
        <title>Thousands of microbial genomes shed light on interconnected biogeochemical processes in an aquifer system.</title>
        <authorList>
            <person name="Anantharaman K."/>
            <person name="Brown C.T."/>
            <person name="Hug L.A."/>
            <person name="Sharon I."/>
            <person name="Castelle C.J."/>
            <person name="Probst A.J."/>
            <person name="Thomas B.C."/>
            <person name="Singh A."/>
            <person name="Wilkins M.J."/>
            <person name="Karaoz U."/>
            <person name="Brodie E.L."/>
            <person name="Williams K.H."/>
            <person name="Hubbard S.S."/>
            <person name="Banfield J.F."/>
        </authorList>
    </citation>
    <scope>NUCLEOTIDE SEQUENCE [LARGE SCALE GENOMIC DNA]</scope>
</reference>
<feature type="binding site" evidence="5">
    <location>
        <position position="91"/>
    </location>
    <ligand>
        <name>substrate</name>
    </ligand>
</feature>
<evidence type="ECO:0000256" key="6">
    <source>
        <dbReference type="PIRSR" id="PIRSR000185-3"/>
    </source>
</evidence>
<dbReference type="PIRSF" id="PIRSF000185">
    <property type="entry name" value="Glu_DH"/>
    <property type="match status" value="1"/>
</dbReference>
<evidence type="ECO:0000256" key="7">
    <source>
        <dbReference type="RuleBase" id="RU004417"/>
    </source>
</evidence>
<feature type="active site" description="Proton donor" evidence="4">
    <location>
        <position position="103"/>
    </location>
</feature>
<sequence length="420" mass="45340">MASFLENTKHYVERAASALGLGADALALLEKPKNVAAFDIPLPLDSGETRIFKAWRVQHNDALGPFKGGIRYHPASNVDEVEALASLMTWKTSLVGIPYGGAKGAVTVNPKELSARELEAISRSYVRRLFDVIGPKKDIPAPDVGTTPQVMAWMVDEYSKLVGHFEPTAFTGKPVEIGGSFGRDTATGFGGAVVLREYARSAGLEPKKLRVAIQGFGAVGSAIANILAKEDYRVVGLSDSKGAIFNDDRIDVEEVLRVQEERGLVNRRPCSLEEASGGMCKVISNEELLESEVDVLIPAALENVITAENAGRVKAKTILEMANGPVTSEAEAILTAAGAAIIPDVLANSGGVVGSYFEWVQGLARFYWEEDEVFAKIKKIMVKAFEDVAKAKSEGGDWREASYVRAVKRVAEAMRLRGWV</sequence>
<dbReference type="InterPro" id="IPR014362">
    <property type="entry name" value="Glu_DH"/>
</dbReference>
<accession>A0A1G2LAS0</accession>
<name>A0A1G2LAS0_9BACT</name>
<dbReference type="InterPro" id="IPR033922">
    <property type="entry name" value="NAD_bind_Glu_DH"/>
</dbReference>
<dbReference type="GO" id="GO:0000166">
    <property type="term" value="F:nucleotide binding"/>
    <property type="evidence" value="ECO:0007669"/>
    <property type="project" value="UniProtKB-KW"/>
</dbReference>
<feature type="binding site" evidence="5">
    <location>
        <position position="355"/>
    </location>
    <ligand>
        <name>substrate</name>
    </ligand>
</feature>
<keyword evidence="2 3" id="KW-0560">Oxidoreductase</keyword>
<comment type="similarity">
    <text evidence="1 3 7">Belongs to the Glu/Leu/Phe/Val dehydrogenases family.</text>
</comment>
<feature type="site" description="Important for catalysis" evidence="6">
    <location>
        <position position="143"/>
    </location>
</feature>
<organism evidence="9 10">
    <name type="scientific">Candidatus Sungbacteria bacterium RIFCSPLOWO2_01_FULL_59_16</name>
    <dbReference type="NCBI Taxonomy" id="1802280"/>
    <lineage>
        <taxon>Bacteria</taxon>
        <taxon>Candidatus Sungiibacteriota</taxon>
    </lineage>
</organism>
<keyword evidence="5" id="KW-0520">NAD</keyword>
<dbReference type="Gene3D" id="3.40.50.10860">
    <property type="entry name" value="Leucine Dehydrogenase, chain A, domain 1"/>
    <property type="match status" value="1"/>
</dbReference>
<feature type="binding site" evidence="5">
    <location>
        <position position="187"/>
    </location>
    <ligand>
        <name>NAD(+)</name>
        <dbReference type="ChEBI" id="CHEBI:57540"/>
    </ligand>
</feature>
<dbReference type="PRINTS" id="PR00082">
    <property type="entry name" value="GLFDHDRGNASE"/>
</dbReference>
<dbReference type="CDD" id="cd01076">
    <property type="entry name" value="NAD_bind_1_Glu_DH"/>
    <property type="match status" value="1"/>
</dbReference>
<dbReference type="InterPro" id="IPR036291">
    <property type="entry name" value="NAD(P)-bd_dom_sf"/>
</dbReference>
<evidence type="ECO:0000256" key="4">
    <source>
        <dbReference type="PIRSR" id="PIRSR000185-1"/>
    </source>
</evidence>
<evidence type="ECO:0000256" key="2">
    <source>
        <dbReference type="ARBA" id="ARBA00023002"/>
    </source>
</evidence>
<dbReference type="SUPFAM" id="SSF51735">
    <property type="entry name" value="NAD(P)-binding Rossmann-fold domains"/>
    <property type="match status" value="1"/>
</dbReference>
<dbReference type="Pfam" id="PF00208">
    <property type="entry name" value="ELFV_dehydrog"/>
    <property type="match status" value="1"/>
</dbReference>
<dbReference type="PANTHER" id="PTHR11606">
    <property type="entry name" value="GLUTAMATE DEHYDROGENASE"/>
    <property type="match status" value="1"/>
</dbReference>
<dbReference type="STRING" id="1802280.A3B37_02685"/>
<evidence type="ECO:0000256" key="5">
    <source>
        <dbReference type="PIRSR" id="PIRSR000185-2"/>
    </source>
</evidence>
<dbReference type="InterPro" id="IPR046346">
    <property type="entry name" value="Aminoacid_DH-like_N_sf"/>
</dbReference>
<dbReference type="AlphaFoldDB" id="A0A1G2LAS0"/>
<dbReference type="SUPFAM" id="SSF53223">
    <property type="entry name" value="Aminoacid dehydrogenase-like, N-terminal domain"/>
    <property type="match status" value="1"/>
</dbReference>
<dbReference type="InterPro" id="IPR006095">
    <property type="entry name" value="Glu/Leu/Phe/Val/Trp_DH"/>
</dbReference>
<dbReference type="InterPro" id="IPR006096">
    <property type="entry name" value="Glu/Leu/Phe/Val/Trp_DH_C"/>
</dbReference>
<dbReference type="Proteomes" id="UP000176705">
    <property type="component" value="Unassembled WGS sequence"/>
</dbReference>
<evidence type="ECO:0000313" key="10">
    <source>
        <dbReference type="Proteomes" id="UP000176705"/>
    </source>
</evidence>
<dbReference type="InterPro" id="IPR006097">
    <property type="entry name" value="Glu/Leu/Phe/Val/Trp_DH_dimer"/>
</dbReference>
<evidence type="ECO:0000256" key="1">
    <source>
        <dbReference type="ARBA" id="ARBA00006382"/>
    </source>
</evidence>
<dbReference type="Gene3D" id="3.40.50.720">
    <property type="entry name" value="NAD(P)-binding Rossmann-like Domain"/>
    <property type="match status" value="1"/>
</dbReference>
<comment type="caution">
    <text evidence="9">The sequence shown here is derived from an EMBL/GenBank/DDBJ whole genome shotgun (WGS) entry which is preliminary data.</text>
</comment>
<feature type="domain" description="Glutamate/phenylalanine/leucine/valine/L-tryptophan dehydrogenase C-terminal" evidence="8">
    <location>
        <begin position="180"/>
        <end position="418"/>
    </location>
</feature>
<dbReference type="SMART" id="SM00839">
    <property type="entry name" value="ELFV_dehydrog"/>
    <property type="match status" value="1"/>
</dbReference>
<feature type="binding site" evidence="5">
    <location>
        <position position="67"/>
    </location>
    <ligand>
        <name>substrate</name>
    </ligand>
</feature>
<dbReference type="PANTHER" id="PTHR11606:SF13">
    <property type="entry name" value="GLUTAMATE DEHYDROGENASE 1, MITOCHONDRIAL"/>
    <property type="match status" value="1"/>
</dbReference>
<dbReference type="EMBL" id="MHQS01000011">
    <property type="protein sequence ID" value="OHA08733.1"/>
    <property type="molecule type" value="Genomic_DNA"/>
</dbReference>
<dbReference type="GO" id="GO:0006538">
    <property type="term" value="P:L-glutamate catabolic process"/>
    <property type="evidence" value="ECO:0007669"/>
    <property type="project" value="TreeGrafter"/>
</dbReference>
<gene>
    <name evidence="9" type="ORF">A3B37_02685</name>
</gene>
<protein>
    <recommendedName>
        <fullName evidence="3">Glutamate dehydrogenase</fullName>
    </recommendedName>
</protein>
<evidence type="ECO:0000259" key="8">
    <source>
        <dbReference type="SMART" id="SM00839"/>
    </source>
</evidence>
<evidence type="ECO:0000313" key="9">
    <source>
        <dbReference type="EMBL" id="OHA08733.1"/>
    </source>
</evidence>
<proteinExistence type="inferred from homology"/>